<proteinExistence type="predicted"/>
<name>A0ABN1TGD5_9ACTN</name>
<keyword evidence="2" id="KW-1185">Reference proteome</keyword>
<organism evidence="1 2">
    <name type="scientific">Kitasatospora arboriphila</name>
    <dbReference type="NCBI Taxonomy" id="258052"/>
    <lineage>
        <taxon>Bacteria</taxon>
        <taxon>Bacillati</taxon>
        <taxon>Actinomycetota</taxon>
        <taxon>Actinomycetes</taxon>
        <taxon>Kitasatosporales</taxon>
        <taxon>Streptomycetaceae</taxon>
        <taxon>Kitasatospora</taxon>
    </lineage>
</organism>
<accession>A0ABN1TGD5</accession>
<comment type="caution">
    <text evidence="1">The sequence shown here is derived from an EMBL/GenBank/DDBJ whole genome shotgun (WGS) entry which is preliminary data.</text>
</comment>
<reference evidence="1 2" key="1">
    <citation type="journal article" date="2019" name="Int. J. Syst. Evol. Microbiol.">
        <title>The Global Catalogue of Microorganisms (GCM) 10K type strain sequencing project: providing services to taxonomists for standard genome sequencing and annotation.</title>
        <authorList>
            <consortium name="The Broad Institute Genomics Platform"/>
            <consortium name="The Broad Institute Genome Sequencing Center for Infectious Disease"/>
            <person name="Wu L."/>
            <person name="Ma J."/>
        </authorList>
    </citation>
    <scope>NUCLEOTIDE SEQUENCE [LARGE SCALE GENOMIC DNA]</scope>
    <source>
        <strain evidence="1 2">JCM 13002</strain>
    </source>
</reference>
<evidence type="ECO:0000313" key="1">
    <source>
        <dbReference type="EMBL" id="GAA1082693.1"/>
    </source>
</evidence>
<protein>
    <recommendedName>
        <fullName evidence="3">Alkylmercury lyase</fullName>
    </recommendedName>
</protein>
<dbReference type="Proteomes" id="UP001499987">
    <property type="component" value="Unassembled WGS sequence"/>
</dbReference>
<evidence type="ECO:0000313" key="2">
    <source>
        <dbReference type="Proteomes" id="UP001499987"/>
    </source>
</evidence>
<gene>
    <name evidence="1" type="ORF">GCM10009663_27070</name>
</gene>
<sequence>MTPAGAATLAERARRAAAMVRAAVEAEPDPRLHASERVRARLRIASLLGIPPTAVTVADDDRRATLAHAAVILAAADPADPAASYRFSIADPFYDDDTVRLLGACPVCGAEVPVRDIANLADLADADRPLEIPDCGSGSEGVSYSFADDRGHSGACTYGPGA</sequence>
<dbReference type="EMBL" id="BAAALD010000021">
    <property type="protein sequence ID" value="GAA1082693.1"/>
    <property type="molecule type" value="Genomic_DNA"/>
</dbReference>
<evidence type="ECO:0008006" key="3">
    <source>
        <dbReference type="Google" id="ProtNLM"/>
    </source>
</evidence>